<evidence type="ECO:0000313" key="4">
    <source>
        <dbReference type="EMBL" id="SER63120.1"/>
    </source>
</evidence>
<evidence type="ECO:0000313" key="5">
    <source>
        <dbReference type="Proteomes" id="UP000199687"/>
    </source>
</evidence>
<dbReference type="OrthoDB" id="394960at2"/>
<feature type="binding site" evidence="2">
    <location>
        <position position="174"/>
    </location>
    <ligand>
        <name>Zn(2+)</name>
        <dbReference type="ChEBI" id="CHEBI:29105"/>
    </ligand>
</feature>
<dbReference type="InterPro" id="IPR050134">
    <property type="entry name" value="NAD-dep_sirtuin_deacylases"/>
</dbReference>
<organism evidence="4 5">
    <name type="scientific">Gracilibacillus ureilyticus</name>
    <dbReference type="NCBI Taxonomy" id="531814"/>
    <lineage>
        <taxon>Bacteria</taxon>
        <taxon>Bacillati</taxon>
        <taxon>Bacillota</taxon>
        <taxon>Bacilli</taxon>
        <taxon>Bacillales</taxon>
        <taxon>Bacillaceae</taxon>
        <taxon>Gracilibacillus</taxon>
    </lineage>
</organism>
<proteinExistence type="predicted"/>
<dbReference type="RefSeq" id="WP_089740477.1">
    <property type="nucleotide sequence ID" value="NZ_FOGL01000007.1"/>
</dbReference>
<dbReference type="STRING" id="531814.SAMN04487944_10773"/>
<protein>
    <recommendedName>
        <fullName evidence="3">Deacetylase sirtuin-type domain-containing protein</fullName>
    </recommendedName>
</protein>
<keyword evidence="2" id="KW-0479">Metal-binding</keyword>
<comment type="caution">
    <text evidence="2">Lacks conserved residue(s) required for the propagation of feature annotation.</text>
</comment>
<evidence type="ECO:0000259" key="3">
    <source>
        <dbReference type="PROSITE" id="PS50305"/>
    </source>
</evidence>
<keyword evidence="2" id="KW-0862">Zinc</keyword>
<dbReference type="PANTHER" id="PTHR11085">
    <property type="entry name" value="NAD-DEPENDENT PROTEIN DEACYLASE SIRTUIN-5, MITOCHONDRIAL-RELATED"/>
    <property type="match status" value="1"/>
</dbReference>
<dbReference type="GO" id="GO:0070403">
    <property type="term" value="F:NAD+ binding"/>
    <property type="evidence" value="ECO:0007669"/>
    <property type="project" value="TreeGrafter"/>
</dbReference>
<dbReference type="GO" id="GO:0017136">
    <property type="term" value="F:histone deacetylase activity, NAD-dependent"/>
    <property type="evidence" value="ECO:0007669"/>
    <property type="project" value="TreeGrafter"/>
</dbReference>
<dbReference type="InterPro" id="IPR029035">
    <property type="entry name" value="DHS-like_NAD/FAD-binding_dom"/>
</dbReference>
<accession>A0A1H9QRP7</accession>
<dbReference type="EMBL" id="FOGL01000007">
    <property type="protein sequence ID" value="SER63120.1"/>
    <property type="molecule type" value="Genomic_DNA"/>
</dbReference>
<keyword evidence="5" id="KW-1185">Reference proteome</keyword>
<name>A0A1H9QRP7_9BACI</name>
<dbReference type="GO" id="GO:0046872">
    <property type="term" value="F:metal ion binding"/>
    <property type="evidence" value="ECO:0007669"/>
    <property type="project" value="UniProtKB-KW"/>
</dbReference>
<sequence length="281" mass="32564">MNKTLKTNIKEAKLAIKNAEYIIIGGGSGLSSAAGVEYSGKRFTENFSPFIKKYGLTDMYSSGFYPFPTQEERWAYWAKHIYVNRFELGATNLYKDLFQLVKEKEYFVITTNVDSQFEKSGFPNEKVFEVQGNYGYLQCAKRCHDNVYYNETLVREMIDQTEDCKIPSNLVPKCPICGGNMDPHLRINENFVQNEEWYQSHQLYNQFLQNTEGKKIAFLEMGVGFNTPGIIRYPFEQMTYQNNHATLIRFNRAHPVGIKENKDKTIVFMQDIQDIVSAIMT</sequence>
<dbReference type="AlphaFoldDB" id="A0A1H9QRP7"/>
<keyword evidence="1" id="KW-0520">NAD</keyword>
<dbReference type="PANTHER" id="PTHR11085:SF10">
    <property type="entry name" value="NAD-DEPENDENT PROTEIN DEACYLASE SIRTUIN-5, MITOCHONDRIAL-RELATED"/>
    <property type="match status" value="1"/>
</dbReference>
<dbReference type="SUPFAM" id="SSF52467">
    <property type="entry name" value="DHS-like NAD/FAD-binding domain"/>
    <property type="match status" value="1"/>
</dbReference>
<feature type="binding site" evidence="2">
    <location>
        <position position="143"/>
    </location>
    <ligand>
        <name>Zn(2+)</name>
        <dbReference type="ChEBI" id="CHEBI:29105"/>
    </ligand>
</feature>
<dbReference type="Proteomes" id="UP000199687">
    <property type="component" value="Unassembled WGS sequence"/>
</dbReference>
<evidence type="ECO:0000256" key="2">
    <source>
        <dbReference type="PROSITE-ProRule" id="PRU00236"/>
    </source>
</evidence>
<feature type="binding site" evidence="2">
    <location>
        <position position="139"/>
    </location>
    <ligand>
        <name>Zn(2+)</name>
        <dbReference type="ChEBI" id="CHEBI:29105"/>
    </ligand>
</feature>
<dbReference type="PROSITE" id="PS50305">
    <property type="entry name" value="SIRTUIN"/>
    <property type="match status" value="1"/>
</dbReference>
<reference evidence="4 5" key="1">
    <citation type="submission" date="2016-10" db="EMBL/GenBank/DDBJ databases">
        <authorList>
            <person name="de Groot N.N."/>
        </authorList>
    </citation>
    <scope>NUCLEOTIDE SEQUENCE [LARGE SCALE GENOMIC DNA]</scope>
    <source>
        <strain evidence="4 5">CGMCC 1.7727</strain>
    </source>
</reference>
<evidence type="ECO:0000256" key="1">
    <source>
        <dbReference type="ARBA" id="ARBA00023027"/>
    </source>
</evidence>
<dbReference type="Gene3D" id="3.40.50.1220">
    <property type="entry name" value="TPP-binding domain"/>
    <property type="match status" value="1"/>
</dbReference>
<dbReference type="InterPro" id="IPR026590">
    <property type="entry name" value="Ssirtuin_cat_dom"/>
</dbReference>
<feature type="domain" description="Deacetylase sirtuin-type" evidence="3">
    <location>
        <begin position="2"/>
        <end position="281"/>
    </location>
</feature>
<feature type="binding site" evidence="2">
    <location>
        <position position="177"/>
    </location>
    <ligand>
        <name>Zn(2+)</name>
        <dbReference type="ChEBI" id="CHEBI:29105"/>
    </ligand>
</feature>
<gene>
    <name evidence="4" type="ORF">SAMN04487944_10773</name>
</gene>